<keyword evidence="3 8" id="KW-1133">Transmembrane helix</keyword>
<comment type="caution">
    <text evidence="9">The sequence shown here is derived from an EMBL/GenBank/DDBJ whole genome shotgun (WGS) entry which is preliminary data.</text>
</comment>
<name>A0AAN6N7U8_9PEZI</name>
<evidence type="ECO:0000256" key="7">
    <source>
        <dbReference type="ARBA" id="ARBA00035112"/>
    </source>
</evidence>
<evidence type="ECO:0000256" key="4">
    <source>
        <dbReference type="ARBA" id="ARBA00023026"/>
    </source>
</evidence>
<evidence type="ECO:0000256" key="5">
    <source>
        <dbReference type="ARBA" id="ARBA00023136"/>
    </source>
</evidence>
<keyword evidence="10" id="KW-1185">Reference proteome</keyword>
<sequence length="163" mass="17826">MTKGNDYIAIRTGEEPFQGPAPDGRASKQHASLEAVIQAITRHRGVLFGCLGMLTFGFAVSCAFVFGRRSVSLTECGQRLSAWSPALDAIEYYQTIWDGGFLAPSIYRGTPTTELDAAWDRITTGCEGILRIAKSDLGRLKRSSNEDLAGLLQPNKSRSYYQA</sequence>
<dbReference type="AlphaFoldDB" id="A0AAN6N7U8"/>
<accession>A0AAN6N7U8</accession>
<keyword evidence="4" id="KW-0843">Virulence</keyword>
<dbReference type="EMBL" id="MU853805">
    <property type="protein sequence ID" value="KAK3939793.1"/>
    <property type="molecule type" value="Genomic_DNA"/>
</dbReference>
<organism evidence="9 10">
    <name type="scientific">Diplogelasinospora grovesii</name>
    <dbReference type="NCBI Taxonomy" id="303347"/>
    <lineage>
        <taxon>Eukaryota</taxon>
        <taxon>Fungi</taxon>
        <taxon>Dikarya</taxon>
        <taxon>Ascomycota</taxon>
        <taxon>Pezizomycotina</taxon>
        <taxon>Sordariomycetes</taxon>
        <taxon>Sordariomycetidae</taxon>
        <taxon>Sordariales</taxon>
        <taxon>Diplogelasinosporaceae</taxon>
        <taxon>Diplogelasinospora</taxon>
    </lineage>
</organism>
<evidence type="ECO:0000256" key="8">
    <source>
        <dbReference type="SAM" id="Phobius"/>
    </source>
</evidence>
<dbReference type="InterPro" id="IPR021765">
    <property type="entry name" value="UstYa-like"/>
</dbReference>
<evidence type="ECO:0000256" key="2">
    <source>
        <dbReference type="ARBA" id="ARBA00022692"/>
    </source>
</evidence>
<keyword evidence="6" id="KW-0325">Glycoprotein</keyword>
<dbReference type="GO" id="GO:0043386">
    <property type="term" value="P:mycotoxin biosynthetic process"/>
    <property type="evidence" value="ECO:0007669"/>
    <property type="project" value="InterPro"/>
</dbReference>
<evidence type="ECO:0000256" key="1">
    <source>
        <dbReference type="ARBA" id="ARBA00004167"/>
    </source>
</evidence>
<keyword evidence="5 8" id="KW-0472">Membrane</keyword>
<proteinExistence type="inferred from homology"/>
<evidence type="ECO:0000256" key="6">
    <source>
        <dbReference type="ARBA" id="ARBA00023180"/>
    </source>
</evidence>
<evidence type="ECO:0000256" key="3">
    <source>
        <dbReference type="ARBA" id="ARBA00022989"/>
    </source>
</evidence>
<evidence type="ECO:0000313" key="10">
    <source>
        <dbReference type="Proteomes" id="UP001303473"/>
    </source>
</evidence>
<protein>
    <submittedName>
        <fullName evidence="9">Uncharacterized protein</fullName>
    </submittedName>
</protein>
<dbReference type="GO" id="GO:0016020">
    <property type="term" value="C:membrane"/>
    <property type="evidence" value="ECO:0007669"/>
    <property type="project" value="UniProtKB-SubCell"/>
</dbReference>
<comment type="similarity">
    <text evidence="7">Belongs to the ustYa family.</text>
</comment>
<dbReference type="Pfam" id="PF11807">
    <property type="entry name" value="UstYa"/>
    <property type="match status" value="1"/>
</dbReference>
<gene>
    <name evidence="9" type="ORF">QBC46DRAFT_408866</name>
</gene>
<feature type="transmembrane region" description="Helical" evidence="8">
    <location>
        <begin position="46"/>
        <end position="66"/>
    </location>
</feature>
<evidence type="ECO:0000313" key="9">
    <source>
        <dbReference type="EMBL" id="KAK3939793.1"/>
    </source>
</evidence>
<comment type="subcellular location">
    <subcellularLocation>
        <location evidence="1">Membrane</location>
        <topology evidence="1">Single-pass membrane protein</topology>
    </subcellularLocation>
</comment>
<dbReference type="Proteomes" id="UP001303473">
    <property type="component" value="Unassembled WGS sequence"/>
</dbReference>
<reference evidence="10" key="1">
    <citation type="journal article" date="2023" name="Mol. Phylogenet. Evol.">
        <title>Genome-scale phylogeny and comparative genomics of the fungal order Sordariales.</title>
        <authorList>
            <person name="Hensen N."/>
            <person name="Bonometti L."/>
            <person name="Westerberg I."/>
            <person name="Brannstrom I.O."/>
            <person name="Guillou S."/>
            <person name="Cros-Aarteil S."/>
            <person name="Calhoun S."/>
            <person name="Haridas S."/>
            <person name="Kuo A."/>
            <person name="Mondo S."/>
            <person name="Pangilinan J."/>
            <person name="Riley R."/>
            <person name="LaButti K."/>
            <person name="Andreopoulos B."/>
            <person name="Lipzen A."/>
            <person name="Chen C."/>
            <person name="Yan M."/>
            <person name="Daum C."/>
            <person name="Ng V."/>
            <person name="Clum A."/>
            <person name="Steindorff A."/>
            <person name="Ohm R.A."/>
            <person name="Martin F."/>
            <person name="Silar P."/>
            <person name="Natvig D.O."/>
            <person name="Lalanne C."/>
            <person name="Gautier V."/>
            <person name="Ament-Velasquez S.L."/>
            <person name="Kruys A."/>
            <person name="Hutchinson M.I."/>
            <person name="Powell A.J."/>
            <person name="Barry K."/>
            <person name="Miller A.N."/>
            <person name="Grigoriev I.V."/>
            <person name="Debuchy R."/>
            <person name="Gladieux P."/>
            <person name="Hiltunen Thoren M."/>
            <person name="Johannesson H."/>
        </authorList>
    </citation>
    <scope>NUCLEOTIDE SEQUENCE [LARGE SCALE GENOMIC DNA]</scope>
    <source>
        <strain evidence="10">CBS 340.73</strain>
    </source>
</reference>
<keyword evidence="2 8" id="KW-0812">Transmembrane</keyword>